<dbReference type="AlphaFoldDB" id="A0A920CVQ8"/>
<gene>
    <name evidence="2" type="ORF">J40TS1_08430</name>
</gene>
<keyword evidence="1" id="KW-0472">Membrane</keyword>
<comment type="caution">
    <text evidence="2">The sequence shown here is derived from an EMBL/GenBank/DDBJ whole genome shotgun (WGS) entry which is preliminary data.</text>
</comment>
<dbReference type="EMBL" id="BOSE01000001">
    <property type="protein sequence ID" value="GIP15201.1"/>
    <property type="molecule type" value="Genomic_DNA"/>
</dbReference>
<evidence type="ECO:0000313" key="3">
    <source>
        <dbReference type="Proteomes" id="UP000683139"/>
    </source>
</evidence>
<keyword evidence="1" id="KW-1133">Transmembrane helix</keyword>
<evidence type="ECO:0000313" key="2">
    <source>
        <dbReference type="EMBL" id="GIP15201.1"/>
    </source>
</evidence>
<name>A0A920CVQ8_9BACL</name>
<proteinExistence type="predicted"/>
<accession>A0A920CVQ8</accession>
<protein>
    <submittedName>
        <fullName evidence="2">Uncharacterized protein</fullName>
    </submittedName>
</protein>
<dbReference type="Proteomes" id="UP000683139">
    <property type="component" value="Unassembled WGS sequence"/>
</dbReference>
<dbReference type="RefSeq" id="WP_213513408.1">
    <property type="nucleotide sequence ID" value="NZ_BOSE01000001.1"/>
</dbReference>
<sequence length="196" mass="22092">MSLYIKKIYPILLSILVGVSAAFIVYSFQSKQEDQAHHFGSEIPTTDLEEYMYFVDAVVVGKVIEQKETYIQDSGLPTKVPFEFPVTPAIIQVSEVIDGEIVEKEIKLLQHGNEKDSSLVSIGEEYVFLLQKHPEEGYWPLNGNAGKFQVVNDQIVTSKSDKLSTLMKSDNHLGVNDFKEQISEAAKNRKKPEALR</sequence>
<keyword evidence="3" id="KW-1185">Reference proteome</keyword>
<feature type="transmembrane region" description="Helical" evidence="1">
    <location>
        <begin position="7"/>
        <end position="28"/>
    </location>
</feature>
<evidence type="ECO:0000256" key="1">
    <source>
        <dbReference type="SAM" id="Phobius"/>
    </source>
</evidence>
<organism evidence="2 3">
    <name type="scientific">Paenibacillus montaniterrae</name>
    <dbReference type="NCBI Taxonomy" id="429341"/>
    <lineage>
        <taxon>Bacteria</taxon>
        <taxon>Bacillati</taxon>
        <taxon>Bacillota</taxon>
        <taxon>Bacilli</taxon>
        <taxon>Bacillales</taxon>
        <taxon>Paenibacillaceae</taxon>
        <taxon>Paenibacillus</taxon>
    </lineage>
</organism>
<reference evidence="2" key="1">
    <citation type="submission" date="2021-03" db="EMBL/GenBank/DDBJ databases">
        <title>Antimicrobial resistance genes in bacteria isolated from Japanese honey, and their potential for conferring macrolide and lincosamide resistance in the American foulbrood pathogen Paenibacillus larvae.</title>
        <authorList>
            <person name="Okamoto M."/>
            <person name="Kumagai M."/>
            <person name="Kanamori H."/>
            <person name="Takamatsu D."/>
        </authorList>
    </citation>
    <scope>NUCLEOTIDE SEQUENCE</scope>
    <source>
        <strain evidence="2">J40TS1</strain>
    </source>
</reference>
<keyword evidence="1" id="KW-0812">Transmembrane</keyword>